<name>A0A2I0WDM0_9ASPA</name>
<dbReference type="AlphaFoldDB" id="A0A2I0WDM0"/>
<sequence length="116" mass="13151">MGWFLCSLIYQVTLDEVLSGGPWFMNDHIIGMERWSMEFSPSSMKGLTAPIWIRMPHLPLQCWDEINVARIASLVGKPLMLDGNMFKWGDKRFCKSLCSSETRSTHAIRSLGGELG</sequence>
<proteinExistence type="predicted"/>
<protein>
    <recommendedName>
        <fullName evidence="1">DUF4283 domain-containing protein</fullName>
    </recommendedName>
</protein>
<evidence type="ECO:0000313" key="3">
    <source>
        <dbReference type="Proteomes" id="UP000233837"/>
    </source>
</evidence>
<reference evidence="2 3" key="2">
    <citation type="journal article" date="2017" name="Nature">
        <title>The Apostasia genome and the evolution of orchids.</title>
        <authorList>
            <person name="Zhang G.Q."/>
            <person name="Liu K.W."/>
            <person name="Li Z."/>
            <person name="Lohaus R."/>
            <person name="Hsiao Y.Y."/>
            <person name="Niu S.C."/>
            <person name="Wang J.Y."/>
            <person name="Lin Y.C."/>
            <person name="Xu Q."/>
            <person name="Chen L.J."/>
            <person name="Yoshida K."/>
            <person name="Fujiwara S."/>
            <person name="Wang Z.W."/>
            <person name="Zhang Y.Q."/>
            <person name="Mitsuda N."/>
            <person name="Wang M."/>
            <person name="Liu G.H."/>
            <person name="Pecoraro L."/>
            <person name="Huang H.X."/>
            <person name="Xiao X.J."/>
            <person name="Lin M."/>
            <person name="Wu X.Y."/>
            <person name="Wu W.L."/>
            <person name="Chen Y.Y."/>
            <person name="Chang S.B."/>
            <person name="Sakamoto S."/>
            <person name="Ohme-Takagi M."/>
            <person name="Yagi M."/>
            <person name="Zeng S.J."/>
            <person name="Shen C.Y."/>
            <person name="Yeh C.M."/>
            <person name="Luo Y.B."/>
            <person name="Tsai W.C."/>
            <person name="Van de Peer Y."/>
            <person name="Liu Z.J."/>
        </authorList>
    </citation>
    <scope>NUCLEOTIDE SEQUENCE [LARGE SCALE GENOMIC DNA]</scope>
    <source>
        <tissue evidence="2">The whole plant</tissue>
    </source>
</reference>
<evidence type="ECO:0000259" key="1">
    <source>
        <dbReference type="Pfam" id="PF14111"/>
    </source>
</evidence>
<dbReference type="Pfam" id="PF14111">
    <property type="entry name" value="DUF4283"/>
    <property type="match status" value="1"/>
</dbReference>
<dbReference type="InterPro" id="IPR025558">
    <property type="entry name" value="DUF4283"/>
</dbReference>
<organism evidence="2 3">
    <name type="scientific">Dendrobium catenatum</name>
    <dbReference type="NCBI Taxonomy" id="906689"/>
    <lineage>
        <taxon>Eukaryota</taxon>
        <taxon>Viridiplantae</taxon>
        <taxon>Streptophyta</taxon>
        <taxon>Embryophyta</taxon>
        <taxon>Tracheophyta</taxon>
        <taxon>Spermatophyta</taxon>
        <taxon>Magnoliopsida</taxon>
        <taxon>Liliopsida</taxon>
        <taxon>Asparagales</taxon>
        <taxon>Orchidaceae</taxon>
        <taxon>Epidendroideae</taxon>
        <taxon>Malaxideae</taxon>
        <taxon>Dendrobiinae</taxon>
        <taxon>Dendrobium</taxon>
    </lineage>
</organism>
<dbReference type="PANTHER" id="PTHR31286">
    <property type="entry name" value="GLYCINE-RICH CELL WALL STRUCTURAL PROTEIN 1.8-LIKE"/>
    <property type="match status" value="1"/>
</dbReference>
<keyword evidence="3" id="KW-1185">Reference proteome</keyword>
<dbReference type="InterPro" id="IPR040256">
    <property type="entry name" value="At4g02000-like"/>
</dbReference>
<reference evidence="2 3" key="1">
    <citation type="journal article" date="2016" name="Sci. Rep.">
        <title>The Dendrobium catenatum Lindl. genome sequence provides insights into polysaccharide synthase, floral development and adaptive evolution.</title>
        <authorList>
            <person name="Zhang G.Q."/>
            <person name="Xu Q."/>
            <person name="Bian C."/>
            <person name="Tsai W.C."/>
            <person name="Yeh C.M."/>
            <person name="Liu K.W."/>
            <person name="Yoshida K."/>
            <person name="Zhang L.S."/>
            <person name="Chang S.B."/>
            <person name="Chen F."/>
            <person name="Shi Y."/>
            <person name="Su Y.Y."/>
            <person name="Zhang Y.Q."/>
            <person name="Chen L.J."/>
            <person name="Yin Y."/>
            <person name="Lin M."/>
            <person name="Huang H."/>
            <person name="Deng H."/>
            <person name="Wang Z.W."/>
            <person name="Zhu S.L."/>
            <person name="Zhao X."/>
            <person name="Deng C."/>
            <person name="Niu S.C."/>
            <person name="Huang J."/>
            <person name="Wang M."/>
            <person name="Liu G.H."/>
            <person name="Yang H.J."/>
            <person name="Xiao X.J."/>
            <person name="Hsiao Y.Y."/>
            <person name="Wu W.L."/>
            <person name="Chen Y.Y."/>
            <person name="Mitsuda N."/>
            <person name="Ohme-Takagi M."/>
            <person name="Luo Y.B."/>
            <person name="Van de Peer Y."/>
            <person name="Liu Z.J."/>
        </authorList>
    </citation>
    <scope>NUCLEOTIDE SEQUENCE [LARGE SCALE GENOMIC DNA]</scope>
    <source>
        <tissue evidence="2">The whole plant</tissue>
    </source>
</reference>
<dbReference type="Proteomes" id="UP000233837">
    <property type="component" value="Unassembled WGS sequence"/>
</dbReference>
<gene>
    <name evidence="2" type="ORF">MA16_Dca020763</name>
</gene>
<dbReference type="EMBL" id="KZ502726">
    <property type="protein sequence ID" value="PKU73764.1"/>
    <property type="molecule type" value="Genomic_DNA"/>
</dbReference>
<accession>A0A2I0WDM0</accession>
<dbReference type="PANTHER" id="PTHR31286:SF180">
    <property type="entry name" value="OS10G0362600 PROTEIN"/>
    <property type="match status" value="1"/>
</dbReference>
<feature type="domain" description="DUF4283" evidence="1">
    <location>
        <begin position="2"/>
        <end position="42"/>
    </location>
</feature>
<evidence type="ECO:0000313" key="2">
    <source>
        <dbReference type="EMBL" id="PKU73764.1"/>
    </source>
</evidence>